<reference evidence="2 3" key="1">
    <citation type="submission" date="2017-07" db="EMBL/GenBank/DDBJ databases">
        <title>Niveispirillum cyanobacteriorum sp. nov., isolated from cyanobacterial aggregates in a eutrophic lake.</title>
        <authorList>
            <person name="Cai H."/>
        </authorList>
    </citation>
    <scope>NUCLEOTIDE SEQUENCE [LARGE SCALE GENOMIC DNA]</scope>
    <source>
        <strain evidence="3">TH1-14</strain>
    </source>
</reference>
<proteinExistence type="predicted"/>
<keyword evidence="3" id="KW-1185">Reference proteome</keyword>
<dbReference type="RefSeq" id="WP_094454437.1">
    <property type="nucleotide sequence ID" value="NZ_NOXU01000023.1"/>
</dbReference>
<feature type="domain" description="Contractile injection system tube protein N-terminal" evidence="1">
    <location>
        <begin position="3"/>
        <end position="154"/>
    </location>
</feature>
<comment type="caution">
    <text evidence="2">The sequence shown here is derived from an EMBL/GenBank/DDBJ whole genome shotgun (WGS) entry which is preliminary data.</text>
</comment>
<dbReference type="AlphaFoldDB" id="A0A255Z5L0"/>
<dbReference type="Proteomes" id="UP000216998">
    <property type="component" value="Unassembled WGS sequence"/>
</dbReference>
<evidence type="ECO:0000259" key="1">
    <source>
        <dbReference type="Pfam" id="PF19266"/>
    </source>
</evidence>
<dbReference type="InterPro" id="IPR045361">
    <property type="entry name" value="CIS_tube_prot_N"/>
</dbReference>
<evidence type="ECO:0000313" key="2">
    <source>
        <dbReference type="EMBL" id="OYQ36194.1"/>
    </source>
</evidence>
<protein>
    <recommendedName>
        <fullName evidence="1">Contractile injection system tube protein N-terminal domain-containing protein</fullName>
    </recommendedName>
</protein>
<accession>A0A255Z5L0</accession>
<organism evidence="2 3">
    <name type="scientific">Niveispirillum lacus</name>
    <dbReference type="NCBI Taxonomy" id="1981099"/>
    <lineage>
        <taxon>Bacteria</taxon>
        <taxon>Pseudomonadati</taxon>
        <taxon>Pseudomonadota</taxon>
        <taxon>Alphaproteobacteria</taxon>
        <taxon>Rhodospirillales</taxon>
        <taxon>Azospirillaceae</taxon>
        <taxon>Niveispirillum</taxon>
    </lineage>
</organism>
<dbReference type="OrthoDB" id="9815939at2"/>
<gene>
    <name evidence="2" type="ORF">CHU95_05235</name>
</gene>
<dbReference type="Pfam" id="PF19266">
    <property type="entry name" value="CIS_tube"/>
    <property type="match status" value="1"/>
</dbReference>
<evidence type="ECO:0000313" key="3">
    <source>
        <dbReference type="Proteomes" id="UP000216998"/>
    </source>
</evidence>
<sequence>MANLTITGYSDEKFSSKAPAPNQYVAMLNPSSIDLGRSVEYSENSSGTSAAAPKFKQLPSETLSFELTIDCTGVVDDTRVDLKTELETLSAVVRDYKSDTHRPNYVTVVWGDTLNFKGVLTNMSVNYTFFKPNGGALRAKVKLDFRSYIDASTLAKQQNQQSPDVTHHVLVREGDSLPLIAQTIYRRPDFFVALAKANRLDKFRHLAGGTILLTPPLKSTGGKHGR</sequence>
<name>A0A255Z5L0_9PROT</name>
<dbReference type="EMBL" id="NOXU01000023">
    <property type="protein sequence ID" value="OYQ36194.1"/>
    <property type="molecule type" value="Genomic_DNA"/>
</dbReference>